<proteinExistence type="predicted"/>
<dbReference type="STRING" id="6198.A0A075ACS1"/>
<dbReference type="GeneID" id="20326712"/>
<dbReference type="Pfam" id="PF22669">
    <property type="entry name" value="Exo_endo_phos2"/>
    <property type="match status" value="1"/>
</dbReference>
<keyword evidence="3" id="KW-1185">Reference proteome</keyword>
<dbReference type="AlphaFoldDB" id="A0A075ACS1"/>
<evidence type="ECO:0000313" key="2">
    <source>
        <dbReference type="EMBL" id="KER33775.1"/>
    </source>
</evidence>
<dbReference type="EMBL" id="KL596622">
    <property type="protein sequence ID" value="KER33775.1"/>
    <property type="molecule type" value="Genomic_DNA"/>
</dbReference>
<sequence length="69" mass="8124">MGDLNFRLDGLDKPTVEKLVDQKRFSELISHDQLSRSRRKKLIFIDFLEGDIDFPPTFKFDKGTDQYDS</sequence>
<protein>
    <recommendedName>
        <fullName evidence="1">Inositol polyphosphate-related phosphatase domain-containing protein</fullName>
    </recommendedName>
</protein>
<dbReference type="Proteomes" id="UP000054324">
    <property type="component" value="Unassembled WGS sequence"/>
</dbReference>
<evidence type="ECO:0000259" key="1">
    <source>
        <dbReference type="Pfam" id="PF22669"/>
    </source>
</evidence>
<dbReference type="InterPro" id="IPR000300">
    <property type="entry name" value="IPPc"/>
</dbReference>
<dbReference type="Gene3D" id="3.60.10.10">
    <property type="entry name" value="Endonuclease/exonuclease/phosphatase"/>
    <property type="match status" value="1"/>
</dbReference>
<gene>
    <name evidence="2" type="ORF">T265_12544</name>
</gene>
<accession>A0A075ACS1</accession>
<name>A0A075ACS1_OPIVI</name>
<organism evidence="2 3">
    <name type="scientific">Opisthorchis viverrini</name>
    <name type="common">Southeast Asian liver fluke</name>
    <dbReference type="NCBI Taxonomy" id="6198"/>
    <lineage>
        <taxon>Eukaryota</taxon>
        <taxon>Metazoa</taxon>
        <taxon>Spiralia</taxon>
        <taxon>Lophotrochozoa</taxon>
        <taxon>Platyhelminthes</taxon>
        <taxon>Trematoda</taxon>
        <taxon>Digenea</taxon>
        <taxon>Opisthorchiida</taxon>
        <taxon>Opisthorchiata</taxon>
        <taxon>Opisthorchiidae</taxon>
        <taxon>Opisthorchis</taxon>
    </lineage>
</organism>
<dbReference type="SUPFAM" id="SSF56219">
    <property type="entry name" value="DNase I-like"/>
    <property type="match status" value="1"/>
</dbReference>
<dbReference type="GO" id="GO:0004439">
    <property type="term" value="F:phosphatidylinositol-4,5-bisphosphate 5-phosphatase activity"/>
    <property type="evidence" value="ECO:0007669"/>
    <property type="project" value="TreeGrafter"/>
</dbReference>
<dbReference type="KEGG" id="ovi:T265_12544"/>
<dbReference type="OrthoDB" id="62798at2759"/>
<dbReference type="CTD" id="20326712"/>
<dbReference type="InterPro" id="IPR036691">
    <property type="entry name" value="Endo/exonu/phosph_ase_sf"/>
</dbReference>
<dbReference type="InterPro" id="IPR046985">
    <property type="entry name" value="IP5"/>
</dbReference>
<feature type="domain" description="Inositol polyphosphate-related phosphatase" evidence="1">
    <location>
        <begin position="1"/>
        <end position="69"/>
    </location>
</feature>
<dbReference type="RefSeq" id="XP_009162532.1">
    <property type="nucleotide sequence ID" value="XM_009164268.1"/>
</dbReference>
<reference evidence="2 3" key="1">
    <citation type="submission" date="2013-11" db="EMBL/GenBank/DDBJ databases">
        <title>Opisthorchis viverrini - life in the bile duct.</title>
        <authorList>
            <person name="Young N.D."/>
            <person name="Nagarajan N."/>
            <person name="Lin S.J."/>
            <person name="Korhonen P.K."/>
            <person name="Jex A.R."/>
            <person name="Hall R.S."/>
            <person name="Safavi-Hemami H."/>
            <person name="Kaewkong W."/>
            <person name="Bertrand D."/>
            <person name="Gao S."/>
            <person name="Seet Q."/>
            <person name="Wongkham S."/>
            <person name="Teh B.T."/>
            <person name="Wongkham C."/>
            <person name="Intapan P.M."/>
            <person name="Maleewong W."/>
            <person name="Yang X."/>
            <person name="Hu M."/>
            <person name="Wang Z."/>
            <person name="Hofmann A."/>
            <person name="Sternberg P.W."/>
            <person name="Tan P."/>
            <person name="Wang J."/>
            <person name="Gasser R.B."/>
        </authorList>
    </citation>
    <scope>NUCLEOTIDE SEQUENCE [LARGE SCALE GENOMIC DNA]</scope>
</reference>
<evidence type="ECO:0000313" key="3">
    <source>
        <dbReference type="Proteomes" id="UP000054324"/>
    </source>
</evidence>
<dbReference type="GO" id="GO:0046856">
    <property type="term" value="P:phosphatidylinositol dephosphorylation"/>
    <property type="evidence" value="ECO:0007669"/>
    <property type="project" value="InterPro"/>
</dbReference>
<dbReference type="PANTHER" id="PTHR11200:SF275">
    <property type="entry name" value="LD06095P"/>
    <property type="match status" value="1"/>
</dbReference>
<feature type="non-terminal residue" evidence="2">
    <location>
        <position position="69"/>
    </location>
</feature>
<dbReference type="PANTHER" id="PTHR11200">
    <property type="entry name" value="INOSITOL 5-PHOSPHATASE"/>
    <property type="match status" value="1"/>
</dbReference>